<dbReference type="Pfam" id="PF02801">
    <property type="entry name" value="Ketoacyl-synt_C"/>
    <property type="match status" value="1"/>
</dbReference>
<dbReference type="GO" id="GO:0005829">
    <property type="term" value="C:cytosol"/>
    <property type="evidence" value="ECO:0007669"/>
    <property type="project" value="TreeGrafter"/>
</dbReference>
<keyword evidence="6" id="KW-0275">Fatty acid biosynthesis</keyword>
<reference evidence="9" key="1">
    <citation type="submission" date="2020-05" db="EMBL/GenBank/DDBJ databases">
        <authorList>
            <person name="Chiriac C."/>
            <person name="Salcher M."/>
            <person name="Ghai R."/>
            <person name="Kavagutti S V."/>
        </authorList>
    </citation>
    <scope>NUCLEOTIDE SEQUENCE</scope>
</reference>
<evidence type="ECO:0000256" key="5">
    <source>
        <dbReference type="ARBA" id="ARBA00023098"/>
    </source>
</evidence>
<dbReference type="InterPro" id="IPR020841">
    <property type="entry name" value="PKS_Beta-ketoAc_synthase_dom"/>
</dbReference>
<dbReference type="CDD" id="cd00834">
    <property type="entry name" value="KAS_I_II"/>
    <property type="match status" value="1"/>
</dbReference>
<keyword evidence="2" id="KW-0444">Lipid biosynthesis</keyword>
<dbReference type="PIRSF" id="PIRSF000447">
    <property type="entry name" value="KAS_II"/>
    <property type="match status" value="1"/>
</dbReference>
<evidence type="ECO:0000256" key="4">
    <source>
        <dbReference type="ARBA" id="ARBA00022832"/>
    </source>
</evidence>
<keyword evidence="3" id="KW-0808">Transferase</keyword>
<evidence type="ECO:0000256" key="2">
    <source>
        <dbReference type="ARBA" id="ARBA00022516"/>
    </source>
</evidence>
<dbReference type="PROSITE" id="PS52004">
    <property type="entry name" value="KS3_2"/>
    <property type="match status" value="1"/>
</dbReference>
<dbReference type="PANTHER" id="PTHR11712:SF336">
    <property type="entry name" value="3-OXOACYL-[ACYL-CARRIER-PROTEIN] SYNTHASE, MITOCHONDRIAL"/>
    <property type="match status" value="1"/>
</dbReference>
<evidence type="ECO:0000256" key="1">
    <source>
        <dbReference type="ARBA" id="ARBA00008467"/>
    </source>
</evidence>
<dbReference type="NCBIfam" id="NF005589">
    <property type="entry name" value="PRK07314.1"/>
    <property type="match status" value="1"/>
</dbReference>
<organism evidence="9">
    <name type="scientific">freshwater metagenome</name>
    <dbReference type="NCBI Taxonomy" id="449393"/>
    <lineage>
        <taxon>unclassified sequences</taxon>
        <taxon>metagenomes</taxon>
        <taxon>ecological metagenomes</taxon>
    </lineage>
</organism>
<dbReference type="FunFam" id="3.40.47.10:FF:000018">
    <property type="entry name" value="3-oxoacyl-[acyl-carrier-protein] synthase 2"/>
    <property type="match status" value="1"/>
</dbReference>
<protein>
    <submittedName>
        <fullName evidence="9">Unannotated protein</fullName>
    </submittedName>
</protein>
<dbReference type="AlphaFoldDB" id="A0A6J6ETD8"/>
<keyword evidence="5" id="KW-0443">Lipid metabolism</keyword>
<dbReference type="InterPro" id="IPR014031">
    <property type="entry name" value="Ketoacyl_synth_C"/>
</dbReference>
<dbReference type="Gene3D" id="3.40.47.10">
    <property type="match status" value="2"/>
</dbReference>
<dbReference type="InterPro" id="IPR016039">
    <property type="entry name" value="Thiolase-like"/>
</dbReference>
<comment type="similarity">
    <text evidence="1">Belongs to the thiolase-like superfamily. Beta-ketoacyl-ACP synthases family.</text>
</comment>
<dbReference type="InterPro" id="IPR000794">
    <property type="entry name" value="Beta-ketoacyl_synthase"/>
</dbReference>
<proteinExistence type="inferred from homology"/>
<feature type="domain" description="Ketosynthase family 3 (KS3)" evidence="8">
    <location>
        <begin position="4"/>
        <end position="412"/>
    </location>
</feature>
<evidence type="ECO:0000259" key="8">
    <source>
        <dbReference type="PROSITE" id="PS52004"/>
    </source>
</evidence>
<keyword evidence="4" id="KW-0276">Fatty acid metabolism</keyword>
<dbReference type="InterPro" id="IPR014030">
    <property type="entry name" value="Ketoacyl_synth_N"/>
</dbReference>
<accession>A0A6J6ETD8</accession>
<dbReference type="Pfam" id="PF00109">
    <property type="entry name" value="ketoacyl-synt"/>
    <property type="match status" value="1"/>
</dbReference>
<dbReference type="GO" id="GO:0006633">
    <property type="term" value="P:fatty acid biosynthetic process"/>
    <property type="evidence" value="ECO:0007669"/>
    <property type="project" value="UniProtKB-KW"/>
</dbReference>
<dbReference type="NCBIfam" id="TIGR03150">
    <property type="entry name" value="fabF"/>
    <property type="match status" value="1"/>
</dbReference>
<evidence type="ECO:0000256" key="3">
    <source>
        <dbReference type="ARBA" id="ARBA00022679"/>
    </source>
</evidence>
<evidence type="ECO:0000256" key="7">
    <source>
        <dbReference type="ARBA" id="ARBA00023315"/>
    </source>
</evidence>
<dbReference type="EMBL" id="CAEZTT010000074">
    <property type="protein sequence ID" value="CAB4578174.1"/>
    <property type="molecule type" value="Genomic_DNA"/>
</dbReference>
<gene>
    <name evidence="9" type="ORF">UFOPK1726_00709</name>
</gene>
<dbReference type="SMART" id="SM00825">
    <property type="entry name" value="PKS_KS"/>
    <property type="match status" value="1"/>
</dbReference>
<evidence type="ECO:0000313" key="9">
    <source>
        <dbReference type="EMBL" id="CAB4578174.1"/>
    </source>
</evidence>
<dbReference type="InterPro" id="IPR017568">
    <property type="entry name" value="3-oxoacyl-ACP_synth-2"/>
</dbReference>
<dbReference type="GO" id="GO:0004315">
    <property type="term" value="F:3-oxoacyl-[acyl-carrier-protein] synthase activity"/>
    <property type="evidence" value="ECO:0007669"/>
    <property type="project" value="TreeGrafter"/>
</dbReference>
<evidence type="ECO:0000256" key="6">
    <source>
        <dbReference type="ARBA" id="ARBA00023160"/>
    </source>
</evidence>
<name>A0A6J6ETD8_9ZZZZ</name>
<sequence length="413" mass="42794">MSAHPRVVVTGLGLVTPLGIDVASTWQAVLAGRSGVCALHENWASDINSRIAGAIDADLSNVLDKVAARRMDRSTQFAVIAAKQAVADAKVLTEVDPIRLGVAFGTGIGGLSTVMQQMEILAERGPDRVNPLTVPMIMPNAAAALIELEIGAQAGAHAPVSACATSAEAIAWGTQMIRDGRADVVVVGGTEAVINRLAMAAFAAMRAMSTRNDDPATASRPYDLGRDGFVMSEGAGALVLERLDHAVARNANIYAEIAGFGMTSDAHHIAAPDPEGAGAARAMIAAVTDADASMTDVLHLNAHATSTPLGDIAEAAAVRRAFGAHTDQIAVTAPKSSIGHTLGGAGAIESILTILSIVNKQIPRTINITDFDPKVELDVVRDSHRAITKSEILALNNSFGFGGHNVCVAIRNY</sequence>
<dbReference type="SUPFAM" id="SSF53901">
    <property type="entry name" value="Thiolase-like"/>
    <property type="match status" value="2"/>
</dbReference>
<keyword evidence="7" id="KW-0012">Acyltransferase</keyword>
<dbReference type="PANTHER" id="PTHR11712">
    <property type="entry name" value="POLYKETIDE SYNTHASE-RELATED"/>
    <property type="match status" value="1"/>
</dbReference>